<organism evidence="1 2">
    <name type="scientific">Liparis tanakae</name>
    <name type="common">Tanaka's snailfish</name>
    <dbReference type="NCBI Taxonomy" id="230148"/>
    <lineage>
        <taxon>Eukaryota</taxon>
        <taxon>Metazoa</taxon>
        <taxon>Chordata</taxon>
        <taxon>Craniata</taxon>
        <taxon>Vertebrata</taxon>
        <taxon>Euteleostomi</taxon>
        <taxon>Actinopterygii</taxon>
        <taxon>Neopterygii</taxon>
        <taxon>Teleostei</taxon>
        <taxon>Neoteleostei</taxon>
        <taxon>Acanthomorphata</taxon>
        <taxon>Eupercaria</taxon>
        <taxon>Perciformes</taxon>
        <taxon>Cottioidei</taxon>
        <taxon>Cottales</taxon>
        <taxon>Liparidae</taxon>
        <taxon>Liparis</taxon>
    </lineage>
</organism>
<dbReference type="EMBL" id="SRLO01001258">
    <property type="protein sequence ID" value="TNN39676.1"/>
    <property type="molecule type" value="Genomic_DNA"/>
</dbReference>
<proteinExistence type="predicted"/>
<name>A0A4Z2FEL2_9TELE</name>
<protein>
    <submittedName>
        <fullName evidence="1">Uncharacterized protein</fullName>
    </submittedName>
</protein>
<gene>
    <name evidence="1" type="ORF">EYF80_050153</name>
</gene>
<evidence type="ECO:0000313" key="1">
    <source>
        <dbReference type="EMBL" id="TNN39676.1"/>
    </source>
</evidence>
<reference evidence="1 2" key="1">
    <citation type="submission" date="2019-03" db="EMBL/GenBank/DDBJ databases">
        <title>First draft genome of Liparis tanakae, snailfish: a comprehensive survey of snailfish specific genes.</title>
        <authorList>
            <person name="Kim W."/>
            <person name="Song I."/>
            <person name="Jeong J.-H."/>
            <person name="Kim D."/>
            <person name="Kim S."/>
            <person name="Ryu S."/>
            <person name="Song J.Y."/>
            <person name="Lee S.K."/>
        </authorList>
    </citation>
    <scope>NUCLEOTIDE SEQUENCE [LARGE SCALE GENOMIC DNA]</scope>
    <source>
        <tissue evidence="1">Muscle</tissue>
    </source>
</reference>
<dbReference type="Proteomes" id="UP000314294">
    <property type="component" value="Unassembled WGS sequence"/>
</dbReference>
<evidence type="ECO:0000313" key="2">
    <source>
        <dbReference type="Proteomes" id="UP000314294"/>
    </source>
</evidence>
<keyword evidence="2" id="KW-1185">Reference proteome</keyword>
<dbReference type="AlphaFoldDB" id="A0A4Z2FEL2"/>
<accession>A0A4Z2FEL2</accession>
<comment type="caution">
    <text evidence="1">The sequence shown here is derived from an EMBL/GenBank/DDBJ whole genome shotgun (WGS) entry which is preliminary data.</text>
</comment>
<sequence>MEAQRKIQPPVCGNPCWSGSVALEEVLSEARQADSGGTLMPRATETLQGDPGNADSLWVLVYSKTGISETGNRLQVRLDNEMEASDQTPDADRKAREKVFGIKPTAKRPGAIVG</sequence>